<dbReference type="Pfam" id="PF18983">
    <property type="entry name" value="DUF5717"/>
    <property type="match status" value="1"/>
</dbReference>
<dbReference type="Pfam" id="PF18984">
    <property type="entry name" value="DUF5717_N"/>
    <property type="match status" value="2"/>
</dbReference>
<keyword evidence="4" id="KW-1185">Reference proteome</keyword>
<reference evidence="3 4" key="1">
    <citation type="submission" date="2019-12" db="EMBL/GenBank/DDBJ databases">
        <title>Defluviitalea raffinosedens, isolated from a biogas fermenter, genome sequencing and characterization.</title>
        <authorList>
            <person name="Rettenmaier R."/>
            <person name="Schneider M."/>
            <person name="Neuhaus K."/>
            <person name="Liebl W."/>
            <person name="Zverlov V."/>
        </authorList>
    </citation>
    <scope>NUCLEOTIDE SEQUENCE [LARGE SCALE GENOMIC DNA]</scope>
    <source>
        <strain evidence="3 4">249c-K6</strain>
    </source>
</reference>
<evidence type="ECO:0000313" key="4">
    <source>
        <dbReference type="Proteomes" id="UP000483018"/>
    </source>
</evidence>
<accession>A0A7C8HE32</accession>
<feature type="domain" description="DUF5717" evidence="1">
    <location>
        <begin position="1004"/>
        <end position="1289"/>
    </location>
</feature>
<dbReference type="InterPro" id="IPR043774">
    <property type="entry name" value="DUF5717_C"/>
</dbReference>
<gene>
    <name evidence="3" type="ORF">GND95_09470</name>
</gene>
<name>A0A7C8HE32_9FIRM</name>
<protein>
    <recommendedName>
        <fullName evidence="5">DUF5717 domain-containing protein</fullName>
    </recommendedName>
</protein>
<dbReference type="Proteomes" id="UP000483018">
    <property type="component" value="Unassembled WGS sequence"/>
</dbReference>
<feature type="domain" description="DUF5717" evidence="2">
    <location>
        <begin position="394"/>
        <end position="997"/>
    </location>
</feature>
<organism evidence="3 4">
    <name type="scientific">Defluviitalea raffinosedens</name>
    <dbReference type="NCBI Taxonomy" id="1450156"/>
    <lineage>
        <taxon>Bacteria</taxon>
        <taxon>Bacillati</taxon>
        <taxon>Bacillota</taxon>
        <taxon>Clostridia</taxon>
        <taxon>Lachnospirales</taxon>
        <taxon>Defluviitaleaceae</taxon>
        <taxon>Defluviitalea</taxon>
    </lineage>
</organism>
<evidence type="ECO:0000259" key="1">
    <source>
        <dbReference type="Pfam" id="PF18983"/>
    </source>
</evidence>
<feature type="domain" description="DUF5717" evidence="2">
    <location>
        <begin position="7"/>
        <end position="294"/>
    </location>
</feature>
<proteinExistence type="predicted"/>
<evidence type="ECO:0000313" key="3">
    <source>
        <dbReference type="EMBL" id="KAE9633456.1"/>
    </source>
</evidence>
<dbReference type="EMBL" id="WSLF01000008">
    <property type="protein sequence ID" value="KAE9633456.1"/>
    <property type="molecule type" value="Genomic_DNA"/>
</dbReference>
<dbReference type="OrthoDB" id="9758235at2"/>
<comment type="caution">
    <text evidence="3">The sequence shown here is derived from an EMBL/GenBank/DDBJ whole genome shotgun (WGS) entry which is preliminary data.</text>
</comment>
<evidence type="ECO:0008006" key="5">
    <source>
        <dbReference type="Google" id="ProtNLM"/>
    </source>
</evidence>
<sequence length="1302" mass="153938">MENSRYKVMKEDYIEASPILSVSIQEIEIEVSAFSIYTGAIKINNIGEGQLKGRILSKMDYAQFTPKEWQNNEQVILYRIDTQEMMWGKQYEDVWLIESNGGEHEIFVHIHITKPLLTIDEQNVISDMKEFSKYAMEHWNVAKDVFFSPLFSNWLSQNNDLESQRIYQQLSMTPHKDWALEYFLRLSGYKQKPNLSVQDQIRKVEIYPTGEKFIEKGIIIHKSGWGLMDIQLETNVKWIRFSKSHYTHEDFRKDKLIINYEIIPDKIIHKKDFGYIYIIYEDTKIEYEVRVVKKDVFNIILPRDTFNKEDKGLLIIENKTGHDAMIQITPHEPWIQFESKKYLIAKRAEIPFRVRLTGWDRLAMGKRPYYETMVHIGAQAKSYKYEEDVLVKINAFNLEVLIDQEEKSEAEKKDETFSGNNLATVMTYWIEGQIKDGASTDYYLKALNLLNAIYIENPADLKIGLLIIELNLRLENYDEAYGLLKNYLKLKKYFKSADQTILGIIYYFKALLDYYRGKHMSIQKSIKIFDECLKEQKTGVLYYLKAKLEKELFNEDYNEIKYYYEAYTHGFRSPLLYLDVFRLFCSNYSSFYNMKDMVRNTFIWAIRYQLIDDSSIRVFAGWMLQNQADFRIPKSSIEQIHYKLDTDETLSLLCNTYMNEDQKDPHVLEIYEKAIERRIYVKGIYQAYLKTAYALDIRDIPLSILQNALLKETFDEPLTAYIYSLLCTNSQYKMLLQMHYNKILLFGENSLRNNRKGRYYIDIYLKMLERNPTNHLLKKVVLEHLFLYEIHVKCPQVKYLWIMEKEKANMATYIVNRDILYVEAASSDVNSLTILCVGQRQKSFYSKDCIEIKKLIHDVPFELLLEYYEEGHKSIDLLIALTDYFIAQIEENKEISSFHKAEQIITECLENSALSDDFRRKTSAALGSLLARSNHSEKAAPYFKLLNPAHLPPAQIEEGVNALLEKDETHLAVQWAKKYNEINESTKIKLVKKSIEQGIQHAIILNASYELLIEGQYDKTIEVYLLNHYEGKLKDWIALREALILSDQPTVDLDKKILEKGIWIRGLSEDLERVFLSLFEKEKTSPMIHEFIDYCSYEILVNNKAVSKDTLKIFEEVFSDTKDMILGSAMLHVYPKFQMYTNDKIIRPIFEWMKEKQFIFPIVKENKDKFPYFSYIEQNIPFIHRTKGGREVTFCYKIQGFPLNRKKMYPVAFNLYAVCVSLFYHEDMEYYIEELDEEGNCVLSEVYSYHYDVKALNDDVKEVYCQLNNAIIYSENMEMEKTEMILENLIYENQRNHTGYLL</sequence>
<dbReference type="RefSeq" id="WP_158740748.1">
    <property type="nucleotide sequence ID" value="NZ_WSLF01000008.1"/>
</dbReference>
<evidence type="ECO:0000259" key="2">
    <source>
        <dbReference type="Pfam" id="PF18984"/>
    </source>
</evidence>
<dbReference type="InterPro" id="IPR043775">
    <property type="entry name" value="DUF5717_N"/>
</dbReference>